<comment type="similarity">
    <text evidence="2">Belongs to the GerABKC lipoprotein family.</text>
</comment>
<dbReference type="InterPro" id="IPR057336">
    <property type="entry name" value="GerAC_N"/>
</dbReference>
<dbReference type="GO" id="GO:0016020">
    <property type="term" value="C:membrane"/>
    <property type="evidence" value="ECO:0007669"/>
    <property type="project" value="UniProtKB-SubCell"/>
</dbReference>
<dbReference type="Gene3D" id="3.30.300.210">
    <property type="entry name" value="Nutrient germinant receptor protein C, domain 3"/>
    <property type="match status" value="1"/>
</dbReference>
<keyword evidence="6" id="KW-0564">Palmitate</keyword>
<dbReference type="PANTHER" id="PTHR35789">
    <property type="entry name" value="SPORE GERMINATION PROTEIN B3"/>
    <property type="match status" value="1"/>
</dbReference>
<keyword evidence="3" id="KW-0309">Germination</keyword>
<evidence type="ECO:0000259" key="8">
    <source>
        <dbReference type="Pfam" id="PF05504"/>
    </source>
</evidence>
<evidence type="ECO:0000259" key="9">
    <source>
        <dbReference type="Pfam" id="PF25198"/>
    </source>
</evidence>
<evidence type="ECO:0000256" key="3">
    <source>
        <dbReference type="ARBA" id="ARBA00022544"/>
    </source>
</evidence>
<feature type="domain" description="Spore germination GerAC-like C-terminal" evidence="8">
    <location>
        <begin position="224"/>
        <end position="391"/>
    </location>
</feature>
<evidence type="ECO:0000313" key="11">
    <source>
        <dbReference type="Proteomes" id="UP000049855"/>
    </source>
</evidence>
<evidence type="ECO:0000256" key="4">
    <source>
        <dbReference type="ARBA" id="ARBA00022729"/>
    </source>
</evidence>
<dbReference type="Pfam" id="PF25198">
    <property type="entry name" value="Spore_GerAC_N"/>
    <property type="match status" value="1"/>
</dbReference>
<sequence>MLKGRLLALLLLCLLCIITTGCWDRKEIETRGFVLGIAVDYVTMPESKGKYDLPKVVQEHGRRKYRVTLEMPRFSKAEGEKSADSGNHYIFSGEGESLMEIVRSINAKTYFSPFLEDTQIMIFSEEVARDGIGDLLDFFLRNPGMRRQVKLFVTPGRAEDVLKGKLNFEEANSIAISKTMRNVNIAPNFASVINLGNVSKAIREKRSFAMAEVLQENGEIKLTQAALFNKETKMVGVLSEYEVVGSKIIRKILKGGAFSVPNPANEEKLIIFDLLEPVVKVNSFVDNDRVRFSLEGEFAGILGENTEIQQDVLKPDFLSAVEQAVADEFTKMIQASFARQQALKVDTVMLGDLVYRQHPHYWDKIKDRWDEEIFPAATLDIKIRVIVRRPGMTR</sequence>
<dbReference type="PROSITE" id="PS51257">
    <property type="entry name" value="PROKAR_LIPOPROTEIN"/>
    <property type="match status" value="1"/>
</dbReference>
<dbReference type="InterPro" id="IPR046953">
    <property type="entry name" value="Spore_GerAC-like_C"/>
</dbReference>
<evidence type="ECO:0000256" key="1">
    <source>
        <dbReference type="ARBA" id="ARBA00004635"/>
    </source>
</evidence>
<dbReference type="InterPro" id="IPR008844">
    <property type="entry name" value="Spore_GerAC-like"/>
</dbReference>
<evidence type="ECO:0000313" key="10">
    <source>
        <dbReference type="EMBL" id="CQR73590.1"/>
    </source>
</evidence>
<evidence type="ECO:0000256" key="2">
    <source>
        <dbReference type="ARBA" id="ARBA00007886"/>
    </source>
</evidence>
<gene>
    <name evidence="10" type="ORF">SpAn4DRAFT_0052</name>
</gene>
<comment type="subcellular location">
    <subcellularLocation>
        <location evidence="1">Membrane</location>
        <topology evidence="1">Lipid-anchor</topology>
    </subcellularLocation>
</comment>
<accession>A0A0U1L1N0</accession>
<dbReference type="InterPro" id="IPR038501">
    <property type="entry name" value="Spore_GerAC_C_sf"/>
</dbReference>
<keyword evidence="5" id="KW-0472">Membrane</keyword>
<evidence type="ECO:0000256" key="7">
    <source>
        <dbReference type="ARBA" id="ARBA00023288"/>
    </source>
</evidence>
<dbReference type="PANTHER" id="PTHR35789:SF1">
    <property type="entry name" value="SPORE GERMINATION PROTEIN B3"/>
    <property type="match status" value="1"/>
</dbReference>
<keyword evidence="11" id="KW-1185">Reference proteome</keyword>
<dbReference type="Pfam" id="PF05504">
    <property type="entry name" value="Spore_GerAC"/>
    <property type="match status" value="1"/>
</dbReference>
<dbReference type="AlphaFoldDB" id="A0A0U1L1N0"/>
<dbReference type="EMBL" id="CTRP01000014">
    <property type="protein sequence ID" value="CQR73590.1"/>
    <property type="molecule type" value="Genomic_DNA"/>
</dbReference>
<proteinExistence type="inferred from homology"/>
<protein>
    <submittedName>
        <fullName evidence="10">Spore germination protein GerKC</fullName>
    </submittedName>
</protein>
<evidence type="ECO:0000256" key="6">
    <source>
        <dbReference type="ARBA" id="ARBA00023139"/>
    </source>
</evidence>
<organism evidence="10 11">
    <name type="scientific">Sporomusa ovata</name>
    <dbReference type="NCBI Taxonomy" id="2378"/>
    <lineage>
        <taxon>Bacteria</taxon>
        <taxon>Bacillati</taxon>
        <taxon>Bacillota</taxon>
        <taxon>Negativicutes</taxon>
        <taxon>Selenomonadales</taxon>
        <taxon>Sporomusaceae</taxon>
        <taxon>Sporomusa</taxon>
    </lineage>
</organism>
<dbReference type="GO" id="GO:0009847">
    <property type="term" value="P:spore germination"/>
    <property type="evidence" value="ECO:0007669"/>
    <property type="project" value="InterPro"/>
</dbReference>
<dbReference type="Proteomes" id="UP000049855">
    <property type="component" value="Unassembled WGS sequence"/>
</dbReference>
<name>A0A0U1L1N0_9FIRM</name>
<dbReference type="NCBIfam" id="TIGR02887">
    <property type="entry name" value="spore_ger_x_C"/>
    <property type="match status" value="1"/>
</dbReference>
<evidence type="ECO:0000256" key="5">
    <source>
        <dbReference type="ARBA" id="ARBA00023136"/>
    </source>
</evidence>
<dbReference type="RefSeq" id="WP_021170863.1">
    <property type="nucleotide sequence ID" value="NZ_CTRP01000014.1"/>
</dbReference>
<reference evidence="11" key="1">
    <citation type="submission" date="2015-03" db="EMBL/GenBank/DDBJ databases">
        <authorList>
            <person name="Nijsse Bart"/>
        </authorList>
    </citation>
    <scope>NUCLEOTIDE SEQUENCE [LARGE SCALE GENOMIC DNA]</scope>
</reference>
<feature type="domain" description="Spore germination protein N-terminal" evidence="9">
    <location>
        <begin position="24"/>
        <end position="210"/>
    </location>
</feature>
<keyword evidence="7" id="KW-0449">Lipoprotein</keyword>
<keyword evidence="4" id="KW-0732">Signal</keyword>